<evidence type="ECO:0008006" key="3">
    <source>
        <dbReference type="Google" id="ProtNLM"/>
    </source>
</evidence>
<dbReference type="EMBL" id="QHHQ01000005">
    <property type="protein sequence ID" value="RAH99476.1"/>
    <property type="molecule type" value="Genomic_DNA"/>
</dbReference>
<evidence type="ECO:0000313" key="2">
    <source>
        <dbReference type="Proteomes" id="UP000249590"/>
    </source>
</evidence>
<name>A0A8B2NV09_9HYPH</name>
<dbReference type="InterPro" id="IPR021323">
    <property type="entry name" value="DUF2927"/>
</dbReference>
<gene>
    <name evidence="1" type="ORF">DLJ53_23455</name>
</gene>
<protein>
    <recommendedName>
        <fullName evidence="3">DUF2927 family protein</fullName>
    </recommendedName>
</protein>
<dbReference type="AlphaFoldDB" id="A0A8B2NV09"/>
<evidence type="ECO:0000313" key="1">
    <source>
        <dbReference type="EMBL" id="RAH99476.1"/>
    </source>
</evidence>
<accession>A0A8B2NV09</accession>
<proteinExistence type="predicted"/>
<sequence length="239" mass="26466">MGSMHKFLRLLGIALLASFVTVGRGPAAGEEVDPEALKDAFFRTVFGLEYGGHADAYRVKRFVGPVRFFIDDRSGTGRQLEAQRFLNRLPRRIGHLQAAVVNQRSRANFRVILVRAQDFADVVASELQADSIAMNARCLVGVTTMNGRIQQSTAVIVADDDFLFPRCLVEEVLQGLGPMNDDDSLTESVFNDQSQHAEFTKFDQALMNVLYHPMIRPGMTGTEAHQTLPLVFADLGLSH</sequence>
<organism evidence="1 2">
    <name type="scientific">Acuticoccus sediminis</name>
    <dbReference type="NCBI Taxonomy" id="2184697"/>
    <lineage>
        <taxon>Bacteria</taxon>
        <taxon>Pseudomonadati</taxon>
        <taxon>Pseudomonadota</taxon>
        <taxon>Alphaproteobacteria</taxon>
        <taxon>Hyphomicrobiales</taxon>
        <taxon>Amorphaceae</taxon>
        <taxon>Acuticoccus</taxon>
    </lineage>
</organism>
<dbReference type="Pfam" id="PF11150">
    <property type="entry name" value="DUF2927"/>
    <property type="match status" value="1"/>
</dbReference>
<reference evidence="1 2" key="1">
    <citation type="submission" date="2018-05" db="EMBL/GenBank/DDBJ databases">
        <title>Acuticoccus sediminis sp. nov., isolated from deep-sea sediment of Indian Ocean.</title>
        <authorList>
            <person name="Liu X."/>
            <person name="Lai Q."/>
            <person name="Du Y."/>
            <person name="Sun F."/>
            <person name="Zhang X."/>
            <person name="Wang S."/>
            <person name="Shao Z."/>
        </authorList>
    </citation>
    <scope>NUCLEOTIDE SEQUENCE [LARGE SCALE GENOMIC DNA]</scope>
    <source>
        <strain evidence="1 2">PTG4-2</strain>
    </source>
</reference>
<comment type="caution">
    <text evidence="1">The sequence shown here is derived from an EMBL/GenBank/DDBJ whole genome shotgun (WGS) entry which is preliminary data.</text>
</comment>
<keyword evidence="2" id="KW-1185">Reference proteome</keyword>
<dbReference type="Proteomes" id="UP000249590">
    <property type="component" value="Unassembled WGS sequence"/>
</dbReference>